<evidence type="ECO:0000256" key="2">
    <source>
        <dbReference type="SAM" id="SignalP"/>
    </source>
</evidence>
<evidence type="ECO:0000313" key="4">
    <source>
        <dbReference type="Proteomes" id="UP000000598"/>
    </source>
</evidence>
<dbReference type="EMBL" id="CR382125">
    <property type="protein sequence ID" value="CAG99453.1"/>
    <property type="molecule type" value="Genomic_DNA"/>
</dbReference>
<dbReference type="KEGG" id="kla:KLLA0_E09241g"/>
<sequence>MVISLIYVLLLICSVVSETLKLPINPNRLEFDLWPYKKWEVDGSSDASSYQTCFEMNTNIKAKDLQFLIEIEEFTKWKVNVDRFGPTTSSKGKQVVNMDIYDEDQNLVQSRHGLENGETVLYVSVYEHQNFQICLINFSLDSSWNAIDSVKQVAISITSNDLIQKQKWDLITDDDLNLLSQGRDDLFSLVSADSGQELHALDVDHRNLNESTFSYLLAKVTILFCIIGVCHLLVFPILLYRIVSKGQPTKNKNKIKR</sequence>
<accession>Q6CNX3</accession>
<evidence type="ECO:0000256" key="1">
    <source>
        <dbReference type="SAM" id="Phobius"/>
    </source>
</evidence>
<keyword evidence="4" id="KW-1185">Reference proteome</keyword>
<dbReference type="eggNOG" id="ENOG502S8MW">
    <property type="taxonomic scope" value="Eukaryota"/>
</dbReference>
<dbReference type="FunCoup" id="Q6CNX3">
    <property type="interactions" value="67"/>
</dbReference>
<dbReference type="AlphaFoldDB" id="Q6CNX3"/>
<keyword evidence="1" id="KW-0472">Membrane</keyword>
<reference evidence="3 4" key="1">
    <citation type="journal article" date="2004" name="Nature">
        <title>Genome evolution in yeasts.</title>
        <authorList>
            <consortium name="Genolevures"/>
            <person name="Dujon B."/>
            <person name="Sherman D."/>
            <person name="Fischer G."/>
            <person name="Durrens P."/>
            <person name="Casaregola S."/>
            <person name="Lafontaine I."/>
            <person name="de Montigny J."/>
            <person name="Marck C."/>
            <person name="Neuveglise C."/>
            <person name="Talla E."/>
            <person name="Goffard N."/>
            <person name="Frangeul L."/>
            <person name="Aigle M."/>
            <person name="Anthouard V."/>
            <person name="Babour A."/>
            <person name="Barbe V."/>
            <person name="Barnay S."/>
            <person name="Blanchin S."/>
            <person name="Beckerich J.M."/>
            <person name="Beyne E."/>
            <person name="Bleykasten C."/>
            <person name="Boisrame A."/>
            <person name="Boyer J."/>
            <person name="Cattolico L."/>
            <person name="Confanioleri F."/>
            <person name="de Daruvar A."/>
            <person name="Despons L."/>
            <person name="Fabre E."/>
            <person name="Fairhead C."/>
            <person name="Ferry-Dumazet H."/>
            <person name="Groppi A."/>
            <person name="Hantraye F."/>
            <person name="Hennequin C."/>
            <person name="Jauniaux N."/>
            <person name="Joyet P."/>
            <person name="Kachouri R."/>
            <person name="Kerrest A."/>
            <person name="Koszul R."/>
            <person name="Lemaire M."/>
            <person name="Lesur I."/>
            <person name="Ma L."/>
            <person name="Muller H."/>
            <person name="Nicaud J.M."/>
            <person name="Nikolski M."/>
            <person name="Oztas S."/>
            <person name="Ozier-Kalogeropoulos O."/>
            <person name="Pellenz S."/>
            <person name="Potier S."/>
            <person name="Richard G.F."/>
            <person name="Straub M.L."/>
            <person name="Suleau A."/>
            <person name="Swennene D."/>
            <person name="Tekaia F."/>
            <person name="Wesolowski-Louvel M."/>
            <person name="Westhof E."/>
            <person name="Wirth B."/>
            <person name="Zeniou-Meyer M."/>
            <person name="Zivanovic I."/>
            <person name="Bolotin-Fukuhara M."/>
            <person name="Thierry A."/>
            <person name="Bouchier C."/>
            <person name="Caudron B."/>
            <person name="Scarpelli C."/>
            <person name="Gaillardin C."/>
            <person name="Weissenbach J."/>
            <person name="Wincker P."/>
            <person name="Souciet J.L."/>
        </authorList>
    </citation>
    <scope>NUCLEOTIDE SEQUENCE [LARGE SCALE GENOMIC DNA]</scope>
    <source>
        <strain evidence="4">ATCC 8585 / CBS 2359 / DSM 70799 / NBRC 1267 / NRRL Y-1140 / WM37</strain>
    </source>
</reference>
<feature type="chain" id="PRO_5004271701" evidence="2">
    <location>
        <begin position="18"/>
        <end position="257"/>
    </location>
</feature>
<dbReference type="OMA" id="FEFCFQN"/>
<dbReference type="HOGENOM" id="CLU_1219435_0_0_1"/>
<evidence type="ECO:0000313" key="3">
    <source>
        <dbReference type="EMBL" id="CAG99453.1"/>
    </source>
</evidence>
<organism evidence="3 4">
    <name type="scientific">Kluyveromyces lactis (strain ATCC 8585 / CBS 2359 / DSM 70799 / NBRC 1267 / NRRL Y-1140 / WM37)</name>
    <name type="common">Yeast</name>
    <name type="synonym">Candida sphaerica</name>
    <dbReference type="NCBI Taxonomy" id="284590"/>
    <lineage>
        <taxon>Eukaryota</taxon>
        <taxon>Fungi</taxon>
        <taxon>Dikarya</taxon>
        <taxon>Ascomycota</taxon>
        <taxon>Saccharomycotina</taxon>
        <taxon>Saccharomycetes</taxon>
        <taxon>Saccharomycetales</taxon>
        <taxon>Saccharomycetaceae</taxon>
        <taxon>Kluyveromyces</taxon>
    </lineage>
</organism>
<keyword evidence="2" id="KW-0732">Signal</keyword>
<gene>
    <name evidence="3" type="ORF">KLLA0_E09241g</name>
</gene>
<dbReference type="PaxDb" id="284590-Q6CNX3"/>
<keyword evidence="1" id="KW-0812">Transmembrane</keyword>
<name>Q6CNX3_KLULA</name>
<dbReference type="InParanoid" id="Q6CNX3"/>
<feature type="signal peptide" evidence="2">
    <location>
        <begin position="1"/>
        <end position="17"/>
    </location>
</feature>
<keyword evidence="1" id="KW-1133">Transmembrane helix</keyword>
<protein>
    <submittedName>
        <fullName evidence="3">KLLA0E09241p</fullName>
    </submittedName>
</protein>
<proteinExistence type="predicted"/>
<feature type="transmembrane region" description="Helical" evidence="1">
    <location>
        <begin position="216"/>
        <end position="240"/>
    </location>
</feature>
<dbReference type="Proteomes" id="UP000000598">
    <property type="component" value="Chromosome E"/>
</dbReference>